<feature type="chain" id="PRO_5038675041" description="Solute-binding protein family 5 domain-containing protein" evidence="1">
    <location>
        <begin position="22"/>
        <end position="527"/>
    </location>
</feature>
<feature type="domain" description="Solute-binding protein family 5" evidence="2">
    <location>
        <begin position="88"/>
        <end position="434"/>
    </location>
</feature>
<dbReference type="GO" id="GO:0043190">
    <property type="term" value="C:ATP-binding cassette (ABC) transporter complex"/>
    <property type="evidence" value="ECO:0007669"/>
    <property type="project" value="InterPro"/>
</dbReference>
<name>S0NUW4_9ENTE</name>
<dbReference type="PIRSF" id="PIRSF002741">
    <property type="entry name" value="MppA"/>
    <property type="match status" value="1"/>
</dbReference>
<dbReference type="Gene3D" id="3.40.190.10">
    <property type="entry name" value="Periplasmic binding protein-like II"/>
    <property type="match status" value="1"/>
</dbReference>
<dbReference type="Proteomes" id="UP000014136">
    <property type="component" value="Unassembled WGS sequence"/>
</dbReference>
<dbReference type="CDD" id="cd00995">
    <property type="entry name" value="PBP2_NikA_DppA_OppA_like"/>
    <property type="match status" value="1"/>
</dbReference>
<organism evidence="3 4">
    <name type="scientific">Enterococcus saccharolyticus subsp. saccharolyticus ATCC 43076</name>
    <dbReference type="NCBI Taxonomy" id="1139996"/>
    <lineage>
        <taxon>Bacteria</taxon>
        <taxon>Bacillati</taxon>
        <taxon>Bacillota</taxon>
        <taxon>Bacilli</taxon>
        <taxon>Lactobacillales</taxon>
        <taxon>Enterococcaceae</taxon>
        <taxon>Enterococcus</taxon>
    </lineage>
</organism>
<evidence type="ECO:0000256" key="1">
    <source>
        <dbReference type="SAM" id="SignalP"/>
    </source>
</evidence>
<dbReference type="eggNOG" id="COG0747">
    <property type="taxonomic scope" value="Bacteria"/>
</dbReference>
<dbReference type="Gene3D" id="3.10.105.10">
    <property type="entry name" value="Dipeptide-binding Protein, Domain 3"/>
    <property type="match status" value="1"/>
</dbReference>
<dbReference type="STRING" id="41997.RV16_GL000948"/>
<dbReference type="Gene3D" id="3.90.76.10">
    <property type="entry name" value="Dipeptide-binding Protein, Domain 1"/>
    <property type="match status" value="1"/>
</dbReference>
<dbReference type="GO" id="GO:0042597">
    <property type="term" value="C:periplasmic space"/>
    <property type="evidence" value="ECO:0007669"/>
    <property type="project" value="UniProtKB-ARBA"/>
</dbReference>
<dbReference type="PATRIC" id="fig|1139996.3.peg.163"/>
<accession>S0NUW4</accession>
<dbReference type="InterPro" id="IPR000914">
    <property type="entry name" value="SBP_5_dom"/>
</dbReference>
<dbReference type="InterPro" id="IPR030678">
    <property type="entry name" value="Peptide/Ni-bd"/>
</dbReference>
<dbReference type="PROSITE" id="PS51257">
    <property type="entry name" value="PROKAR_LIPOPROTEIN"/>
    <property type="match status" value="1"/>
</dbReference>
<keyword evidence="1" id="KW-0732">Signal</keyword>
<feature type="signal peptide" evidence="1">
    <location>
        <begin position="1"/>
        <end position="21"/>
    </location>
</feature>
<protein>
    <recommendedName>
        <fullName evidence="2">Solute-binding protein family 5 domain-containing protein</fullName>
    </recommendedName>
</protein>
<dbReference type="GO" id="GO:0015833">
    <property type="term" value="P:peptide transport"/>
    <property type="evidence" value="ECO:0007669"/>
    <property type="project" value="TreeGrafter"/>
</dbReference>
<dbReference type="InterPro" id="IPR039424">
    <property type="entry name" value="SBP_5"/>
</dbReference>
<dbReference type="HOGENOM" id="CLU_017028_8_4_9"/>
<dbReference type="SUPFAM" id="SSF53850">
    <property type="entry name" value="Periplasmic binding protein-like II"/>
    <property type="match status" value="1"/>
</dbReference>
<dbReference type="GO" id="GO:1904680">
    <property type="term" value="F:peptide transmembrane transporter activity"/>
    <property type="evidence" value="ECO:0007669"/>
    <property type="project" value="TreeGrafter"/>
</dbReference>
<evidence type="ECO:0000259" key="2">
    <source>
        <dbReference type="Pfam" id="PF00496"/>
    </source>
</evidence>
<evidence type="ECO:0000313" key="3">
    <source>
        <dbReference type="EMBL" id="EOT30470.1"/>
    </source>
</evidence>
<evidence type="ECO:0000313" key="4">
    <source>
        <dbReference type="Proteomes" id="UP000014136"/>
    </source>
</evidence>
<dbReference type="AlphaFoldDB" id="S0NUW4"/>
<sequence>MKKWKKGLFSFGIVALGLALAACSSGTSNTNESTNASTTKADDSTFTYAISGDPSSTNPINTSDRWGLTVTNIIYSPLVIVEGDGTTKNALAESVEPAADGLSVTVHLKQDVKWSDGEPFTADDVVFTYEQKAKKENGNADKLWVGDQPIKVEKVDDYTVKFVLPQASAAAINNIATETFIIPKHVFEGVEDFSVNELPENPVGTGPYKLVEYKRGEYLTFEANEHYFGGEASIKNLTLRIIESADTTKVALQKGEVDAAFVLPSDVADLDEKTITTYPYSENRVGYLGLNTHSEALQDVKVRQAVLFALNKDELNQAAYLTTDYYEQPYSFLPPNNPYVTEDVEKYETNIEKSKELLKEANVSDLKLNLGFSSSDPAQTIQATLIQQQLQKAGITVTLEGGDSTAIFAELKKEGSTKYNLFLGGYIMGNDPDLYGALFETDGSSNYFQTDNQKTDELFSKAAVELDETKRKELYNELQQAIAEDARIYPIVDNKKILAVNNRIENVETAGLIPIYTFEDVSKLTIK</sequence>
<dbReference type="PANTHER" id="PTHR30290:SF59">
    <property type="entry name" value="OLIGOPEPTIDE ABC TRANSPORTER,SUBSTRATE-BINDING PROTEIN"/>
    <property type="match status" value="1"/>
</dbReference>
<keyword evidence="4" id="KW-1185">Reference proteome</keyword>
<dbReference type="EMBL" id="AHYT01000001">
    <property type="protein sequence ID" value="EOT30470.1"/>
    <property type="molecule type" value="Genomic_DNA"/>
</dbReference>
<comment type="caution">
    <text evidence="3">The sequence shown here is derived from an EMBL/GenBank/DDBJ whole genome shotgun (WGS) entry which is preliminary data.</text>
</comment>
<dbReference type="Pfam" id="PF00496">
    <property type="entry name" value="SBP_bac_5"/>
    <property type="match status" value="1"/>
</dbReference>
<reference evidence="3 4" key="1">
    <citation type="submission" date="2013-03" db="EMBL/GenBank/DDBJ databases">
        <title>The Genome Sequence of Enterococcus saccharolyticus ATCC_43076 (Illumina only assembly).</title>
        <authorList>
            <consortium name="The Broad Institute Genomics Platform"/>
            <consortium name="The Broad Institute Genome Sequencing Center for Infectious Disease"/>
            <person name="Earl A."/>
            <person name="Russ C."/>
            <person name="Gilmore M."/>
            <person name="Surin D."/>
            <person name="Walker B."/>
            <person name="Young S."/>
            <person name="Zeng Q."/>
            <person name="Gargeya S."/>
            <person name="Fitzgerald M."/>
            <person name="Haas B."/>
            <person name="Abouelleil A."/>
            <person name="Allen A.W."/>
            <person name="Alvarado L."/>
            <person name="Arachchi H.M."/>
            <person name="Berlin A.M."/>
            <person name="Chapman S.B."/>
            <person name="Gainer-Dewar J."/>
            <person name="Goldberg J."/>
            <person name="Griggs A."/>
            <person name="Gujja S."/>
            <person name="Hansen M."/>
            <person name="Howarth C."/>
            <person name="Imamovic A."/>
            <person name="Ireland A."/>
            <person name="Larimer J."/>
            <person name="McCowan C."/>
            <person name="Murphy C."/>
            <person name="Pearson M."/>
            <person name="Poon T.W."/>
            <person name="Priest M."/>
            <person name="Roberts A."/>
            <person name="Saif S."/>
            <person name="Shea T."/>
            <person name="Sisk P."/>
            <person name="Sykes S."/>
            <person name="Wortman J."/>
            <person name="Nusbaum C."/>
            <person name="Birren B."/>
        </authorList>
    </citation>
    <scope>NUCLEOTIDE SEQUENCE [LARGE SCALE GENOMIC DNA]</scope>
    <source>
        <strain evidence="3 4">ATCC 43076</strain>
    </source>
</reference>
<dbReference type="PANTHER" id="PTHR30290">
    <property type="entry name" value="PERIPLASMIC BINDING COMPONENT OF ABC TRANSPORTER"/>
    <property type="match status" value="1"/>
</dbReference>
<dbReference type="OrthoDB" id="9796817at2"/>
<dbReference type="RefSeq" id="WP_016173985.1">
    <property type="nucleotide sequence ID" value="NZ_KE136389.1"/>
</dbReference>
<proteinExistence type="predicted"/>
<gene>
    <name evidence="3" type="ORF">OMQ_00173</name>
</gene>